<feature type="binding site" evidence="15">
    <location>
        <position position="104"/>
    </location>
    <ligand>
        <name>Mg(2+)</name>
        <dbReference type="ChEBI" id="CHEBI:18420"/>
        <label>1</label>
        <note>catalytic</note>
    </ligand>
</feature>
<dbReference type="Gene3D" id="3.30.70.590">
    <property type="entry name" value="Poly(A) polymerase predicted RNA binding domain"/>
    <property type="match status" value="1"/>
</dbReference>
<dbReference type="InterPro" id="IPR007010">
    <property type="entry name" value="PolA_pol_RNA-bd_dom"/>
</dbReference>
<dbReference type="EC" id="2.7.7.19" evidence="13"/>
<dbReference type="GO" id="GO:1990817">
    <property type="term" value="F:poly(A) RNA polymerase activity"/>
    <property type="evidence" value="ECO:0007669"/>
    <property type="project" value="UniProtKB-UniRule"/>
</dbReference>
<evidence type="ECO:0000256" key="6">
    <source>
        <dbReference type="ARBA" id="ARBA00022723"/>
    </source>
</evidence>
<keyword evidence="6 15" id="KW-0479">Metal-binding</keyword>
<reference evidence="20 21" key="1">
    <citation type="journal article" date="2014" name="Genome Announc.">
        <title>Draft genome sequence of Sclerotinia borealis, a psychrophilic plant pathogenic fungus.</title>
        <authorList>
            <person name="Mardanov A.V."/>
            <person name="Beletsky A.V."/>
            <person name="Kadnikov V.V."/>
            <person name="Ignatov A.N."/>
            <person name="Ravin N.V."/>
        </authorList>
    </citation>
    <scope>NUCLEOTIDE SEQUENCE [LARGE SCALE GENOMIC DNA]</scope>
    <source>
        <strain evidence="21">F-4157</strain>
    </source>
</reference>
<feature type="binding site" evidence="14">
    <location>
        <position position="159"/>
    </location>
    <ligand>
        <name>ATP</name>
        <dbReference type="ChEBI" id="CHEBI:30616"/>
    </ligand>
</feature>
<proteinExistence type="inferred from homology"/>
<evidence type="ECO:0000313" key="21">
    <source>
        <dbReference type="Proteomes" id="UP000019487"/>
    </source>
</evidence>
<dbReference type="FunFam" id="1.10.1410.10:FF:000001">
    <property type="entry name" value="Putative poly(A) polymerase gamma"/>
    <property type="match status" value="1"/>
</dbReference>
<dbReference type="PIRSF" id="PIRSF018425">
    <property type="entry name" value="PolyA_polymerase"/>
    <property type="match status" value="1"/>
</dbReference>
<evidence type="ECO:0000256" key="15">
    <source>
        <dbReference type="PIRSR" id="PIRSR018425-2"/>
    </source>
</evidence>
<evidence type="ECO:0000256" key="16">
    <source>
        <dbReference type="SAM" id="MobiDB-lite"/>
    </source>
</evidence>
<feature type="binding site" evidence="15">
    <location>
        <position position="102"/>
    </location>
    <ligand>
        <name>Mg(2+)</name>
        <dbReference type="ChEBI" id="CHEBI:18420"/>
        <label>2</label>
        <note>catalytic</note>
    </ligand>
</feature>
<keyword evidence="8 13" id="KW-0067">ATP-binding</keyword>
<dbReference type="GO" id="GO:0005524">
    <property type="term" value="F:ATP binding"/>
    <property type="evidence" value="ECO:0007669"/>
    <property type="project" value="UniProtKB-UniRule"/>
</dbReference>
<keyword evidence="21" id="KW-1185">Reference proteome</keyword>
<dbReference type="Pfam" id="PF04926">
    <property type="entry name" value="PAP_RNA-bind"/>
    <property type="match status" value="1"/>
</dbReference>
<feature type="region of interest" description="Disordered" evidence="16">
    <location>
        <begin position="539"/>
        <end position="571"/>
    </location>
</feature>
<dbReference type="InterPro" id="IPR011068">
    <property type="entry name" value="NuclTrfase_I-like_C"/>
</dbReference>
<keyword evidence="5 13" id="KW-0808">Transferase</keyword>
<evidence type="ECO:0000259" key="19">
    <source>
        <dbReference type="Pfam" id="PF20750"/>
    </source>
</evidence>
<dbReference type="GO" id="GO:0031123">
    <property type="term" value="P:RNA 3'-end processing"/>
    <property type="evidence" value="ECO:0007669"/>
    <property type="project" value="InterPro"/>
</dbReference>
<dbReference type="EMBL" id="AYSA01000288">
    <property type="protein sequence ID" value="ESZ93790.1"/>
    <property type="molecule type" value="Genomic_DNA"/>
</dbReference>
<evidence type="ECO:0000256" key="5">
    <source>
        <dbReference type="ARBA" id="ARBA00022679"/>
    </source>
</evidence>
<feature type="binding site" evidence="15">
    <location>
        <position position="159"/>
    </location>
    <ligand>
        <name>Mg(2+)</name>
        <dbReference type="ChEBI" id="CHEBI:18420"/>
        <label>2</label>
        <note>catalytic</note>
    </ligand>
</feature>
<keyword evidence="12 13" id="KW-0539">Nucleus</keyword>
<feature type="binding site" evidence="14">
    <location>
        <begin position="102"/>
        <end position="104"/>
    </location>
    <ligand>
        <name>ATP</name>
        <dbReference type="ChEBI" id="CHEBI:30616"/>
    </ligand>
</feature>
<dbReference type="Pfam" id="PF20750">
    <property type="entry name" value="PAP_NTPase"/>
    <property type="match status" value="1"/>
</dbReference>
<dbReference type="InterPro" id="IPR014492">
    <property type="entry name" value="PolyA_polymerase"/>
</dbReference>
<evidence type="ECO:0000259" key="17">
    <source>
        <dbReference type="Pfam" id="PF04926"/>
    </source>
</evidence>
<dbReference type="InterPro" id="IPR007012">
    <property type="entry name" value="PolA_pol_cen_dom"/>
</dbReference>
<keyword evidence="10" id="KW-0694">RNA-binding</keyword>
<evidence type="ECO:0000256" key="10">
    <source>
        <dbReference type="ARBA" id="ARBA00022884"/>
    </source>
</evidence>
<dbReference type="FunFam" id="3.30.460.10:FF:000002">
    <property type="entry name" value="Poly(A) polymerase alpha, putative"/>
    <property type="match status" value="1"/>
</dbReference>
<dbReference type="GO" id="GO:0046872">
    <property type="term" value="F:metal ion binding"/>
    <property type="evidence" value="ECO:0007669"/>
    <property type="project" value="UniProtKB-KW"/>
</dbReference>
<evidence type="ECO:0000256" key="11">
    <source>
        <dbReference type="ARBA" id="ARBA00023211"/>
    </source>
</evidence>
<evidence type="ECO:0000256" key="4">
    <source>
        <dbReference type="ARBA" id="ARBA00022664"/>
    </source>
</evidence>
<name>W9CH04_SCLBF</name>
<sequence length="571" mass="63953">MAAPASKQLGITPPLSTTLPTDAEKQATDALIEELTRENNFESRADTDKRTVVLASLQNITEEFVKRICRRQGLPENDINAAGGRIFTYGSFRLGVYGPGSDIDTLVVVPKNVSREDYFEMFPDLLVELAPKGSIEELTPVPDAFVPIIKFEYSGISIDLIFASIDTLAQVPRTLTLKDDNILTGLDEAGLRSLNGTRVTDDILDLVPEKGVFRSALRGIKLWAQRRAIYANIMGFPGGVAWAMLVARVCQLYPKATASTIVLKFFRIMEKWQWPQPVLLQQIKGGRLNVRVWNPRVYKSDSFHLMPIITPSYPSMCATHNITNSTKEIICRELARGGNIVDRIMMGKAPWKELFEKHTFFTQGYKYYLSVISASTTKEAQLIWAGLVESKVRILVTNLEVHDSIAVAHPFNKGFERVHKCSSEDEIDSVKEGGHQYQIYEIPTVTTDPSHDPSLGIAVKDQNGDVPEADKKETMVYTTTFYIGLELSEGAKSLDLAWCVDEFKRICRGWDKYNEELNTLSVIHTRNCDLPDDVFAEGEVKPTRSQKKKKRTATDDGRRAPAKRQQVVTAG</sequence>
<evidence type="ECO:0000256" key="12">
    <source>
        <dbReference type="ARBA" id="ARBA00023242"/>
    </source>
</evidence>
<feature type="domain" description="Poly(A) polymerase RNA-binding" evidence="17">
    <location>
        <begin position="359"/>
        <end position="543"/>
    </location>
</feature>
<feature type="domain" description="Poly(A) polymerase nucleotidyltransferase" evidence="19">
    <location>
        <begin position="10"/>
        <end position="207"/>
    </location>
</feature>
<dbReference type="SUPFAM" id="SSF55003">
    <property type="entry name" value="PAP/Archaeal CCA-adding enzyme, C-terminal domain"/>
    <property type="match status" value="1"/>
</dbReference>
<dbReference type="OrthoDB" id="412748at2759"/>
<dbReference type="PANTHER" id="PTHR10682:SF10">
    <property type="entry name" value="POLYNUCLEOTIDE ADENYLYLTRANSFERASE"/>
    <property type="match status" value="1"/>
</dbReference>
<feature type="region of interest" description="Disordered" evidence="16">
    <location>
        <begin position="1"/>
        <end position="21"/>
    </location>
</feature>
<dbReference type="Gene3D" id="1.10.1410.10">
    <property type="match status" value="1"/>
</dbReference>
<evidence type="ECO:0000259" key="18">
    <source>
        <dbReference type="Pfam" id="PF04928"/>
    </source>
</evidence>
<comment type="cofactor">
    <cofactor evidence="15">
        <name>Mg(2+)</name>
        <dbReference type="ChEBI" id="CHEBI:18420"/>
    </cofactor>
    <text evidence="15">Binds 2 magnesium ions. Also active with manganese.</text>
</comment>
<keyword evidence="9 15" id="KW-0460">Magnesium</keyword>
<accession>W9CH04</accession>
<dbReference type="InterPro" id="IPR048840">
    <property type="entry name" value="PolA_pol_NTPase"/>
</dbReference>
<evidence type="ECO:0000256" key="3">
    <source>
        <dbReference type="ARBA" id="ARBA00010912"/>
    </source>
</evidence>
<dbReference type="AlphaFoldDB" id="W9CH04"/>
<gene>
    <name evidence="20" type="ORF">SBOR_5819</name>
</gene>
<dbReference type="PANTHER" id="PTHR10682">
    <property type="entry name" value="POLY A POLYMERASE"/>
    <property type="match status" value="1"/>
</dbReference>
<comment type="catalytic activity">
    <reaction evidence="13">
        <text>RNA(n) + ATP = RNA(n)-3'-adenine ribonucleotide + diphosphate</text>
        <dbReference type="Rhea" id="RHEA:11332"/>
        <dbReference type="Rhea" id="RHEA-COMP:14527"/>
        <dbReference type="Rhea" id="RHEA-COMP:17347"/>
        <dbReference type="ChEBI" id="CHEBI:30616"/>
        <dbReference type="ChEBI" id="CHEBI:33019"/>
        <dbReference type="ChEBI" id="CHEBI:140395"/>
        <dbReference type="ChEBI" id="CHEBI:173115"/>
        <dbReference type="EC" id="2.7.7.19"/>
    </reaction>
</comment>
<comment type="function">
    <text evidence="13">Polymerase that creates the 3'-poly(A) tail of mRNA's.</text>
</comment>
<evidence type="ECO:0000256" key="13">
    <source>
        <dbReference type="PIRNR" id="PIRNR018425"/>
    </source>
</evidence>
<dbReference type="GO" id="GO:0003723">
    <property type="term" value="F:RNA binding"/>
    <property type="evidence" value="ECO:0007669"/>
    <property type="project" value="UniProtKB-UniRule"/>
</dbReference>
<dbReference type="InterPro" id="IPR043519">
    <property type="entry name" value="NT_sf"/>
</dbReference>
<evidence type="ECO:0000256" key="8">
    <source>
        <dbReference type="ARBA" id="ARBA00022840"/>
    </source>
</evidence>
<dbReference type="Gene3D" id="3.30.460.10">
    <property type="entry name" value="Beta Polymerase, domain 2"/>
    <property type="match status" value="1"/>
</dbReference>
<feature type="binding site" evidence="15">
    <location>
        <position position="104"/>
    </location>
    <ligand>
        <name>Mg(2+)</name>
        <dbReference type="ChEBI" id="CHEBI:18420"/>
        <label>2</label>
        <note>catalytic</note>
    </ligand>
</feature>
<dbReference type="CDD" id="cd05402">
    <property type="entry name" value="NT_PAP_TUTase"/>
    <property type="match status" value="1"/>
</dbReference>
<feature type="binding site" evidence="14">
    <location>
        <begin position="239"/>
        <end position="240"/>
    </location>
    <ligand>
        <name>ATP</name>
        <dbReference type="ChEBI" id="CHEBI:30616"/>
    </ligand>
</feature>
<feature type="binding site" evidence="14">
    <location>
        <position position="221"/>
    </location>
    <ligand>
        <name>ATP</name>
        <dbReference type="ChEBI" id="CHEBI:30616"/>
    </ligand>
</feature>
<evidence type="ECO:0000256" key="14">
    <source>
        <dbReference type="PIRSR" id="PIRSR018425-1"/>
    </source>
</evidence>
<comment type="cofactor">
    <cofactor evidence="1">
        <name>Mn(2+)</name>
        <dbReference type="ChEBI" id="CHEBI:29035"/>
    </cofactor>
</comment>
<comment type="similarity">
    <text evidence="3 13">Belongs to the poly(A) polymerase family.</text>
</comment>
<feature type="binding site" evidence="14">
    <location>
        <position position="230"/>
    </location>
    <ligand>
        <name>ATP</name>
        <dbReference type="ChEBI" id="CHEBI:30616"/>
    </ligand>
</feature>
<dbReference type="GO" id="GO:0005634">
    <property type="term" value="C:nucleus"/>
    <property type="evidence" value="ECO:0007669"/>
    <property type="project" value="UniProtKB-SubCell"/>
</dbReference>
<protein>
    <recommendedName>
        <fullName evidence="13">Poly(A) polymerase</fullName>
        <ecNumber evidence="13">2.7.7.19</ecNumber>
    </recommendedName>
</protein>
<feature type="binding site" evidence="15">
    <location>
        <position position="102"/>
    </location>
    <ligand>
        <name>Mg(2+)</name>
        <dbReference type="ChEBI" id="CHEBI:18420"/>
        <label>1</label>
        <note>catalytic</note>
    </ligand>
</feature>
<evidence type="ECO:0000256" key="9">
    <source>
        <dbReference type="ARBA" id="ARBA00022842"/>
    </source>
</evidence>
<dbReference type="FunFam" id="3.30.70.590:FF:000003">
    <property type="entry name" value="Poly(A) polymerase"/>
    <property type="match status" value="1"/>
</dbReference>
<comment type="caution">
    <text evidence="20">The sequence shown here is derived from an EMBL/GenBank/DDBJ whole genome shotgun (WGS) entry which is preliminary data.</text>
</comment>
<keyword evidence="11" id="KW-0464">Manganese</keyword>
<dbReference type="SUPFAM" id="SSF81631">
    <property type="entry name" value="PAP/OAS1 substrate-binding domain"/>
    <property type="match status" value="1"/>
</dbReference>
<dbReference type="Pfam" id="PF04928">
    <property type="entry name" value="PAP_central"/>
    <property type="match status" value="1"/>
</dbReference>
<evidence type="ECO:0000313" key="20">
    <source>
        <dbReference type="EMBL" id="ESZ93790.1"/>
    </source>
</evidence>
<evidence type="ECO:0000256" key="2">
    <source>
        <dbReference type="ARBA" id="ARBA00004123"/>
    </source>
</evidence>
<keyword evidence="4 13" id="KW-0507">mRNA processing</keyword>
<keyword evidence="7 13" id="KW-0547">Nucleotide-binding</keyword>
<feature type="domain" description="Poly(A) polymerase central" evidence="18">
    <location>
        <begin position="212"/>
        <end position="357"/>
    </location>
</feature>
<evidence type="ECO:0000256" key="1">
    <source>
        <dbReference type="ARBA" id="ARBA00001936"/>
    </source>
</evidence>
<comment type="subcellular location">
    <subcellularLocation>
        <location evidence="2 13">Nucleus</location>
    </subcellularLocation>
</comment>
<dbReference type="GO" id="GO:0006397">
    <property type="term" value="P:mRNA processing"/>
    <property type="evidence" value="ECO:0007669"/>
    <property type="project" value="UniProtKB-KW"/>
</dbReference>
<evidence type="ECO:0000256" key="7">
    <source>
        <dbReference type="ARBA" id="ARBA00022741"/>
    </source>
</evidence>
<organism evidence="20 21">
    <name type="scientific">Sclerotinia borealis (strain F-4128)</name>
    <dbReference type="NCBI Taxonomy" id="1432307"/>
    <lineage>
        <taxon>Eukaryota</taxon>
        <taxon>Fungi</taxon>
        <taxon>Dikarya</taxon>
        <taxon>Ascomycota</taxon>
        <taxon>Pezizomycotina</taxon>
        <taxon>Leotiomycetes</taxon>
        <taxon>Helotiales</taxon>
        <taxon>Sclerotiniaceae</taxon>
        <taxon>Sclerotinia</taxon>
    </lineage>
</organism>
<dbReference type="HOGENOM" id="CLU_011511_4_1_1"/>
<dbReference type="SUPFAM" id="SSF81301">
    <property type="entry name" value="Nucleotidyltransferase"/>
    <property type="match status" value="1"/>
</dbReference>
<dbReference type="Proteomes" id="UP000019487">
    <property type="component" value="Unassembled WGS sequence"/>
</dbReference>
<dbReference type="STRING" id="1432307.W9CH04"/>